<keyword evidence="11" id="KW-1185">Reference proteome</keyword>
<dbReference type="Gene3D" id="1.20.1250.20">
    <property type="entry name" value="MFS general substrate transporter like domains"/>
    <property type="match status" value="1"/>
</dbReference>
<dbReference type="Proteomes" id="UP001167160">
    <property type="component" value="Unassembled WGS sequence"/>
</dbReference>
<keyword evidence="7" id="KW-0046">Antibiotic resistance</keyword>
<evidence type="ECO:0000256" key="8">
    <source>
        <dbReference type="SAM" id="Phobius"/>
    </source>
</evidence>
<evidence type="ECO:0000256" key="5">
    <source>
        <dbReference type="ARBA" id="ARBA00022989"/>
    </source>
</evidence>
<evidence type="ECO:0000259" key="9">
    <source>
        <dbReference type="PROSITE" id="PS50850"/>
    </source>
</evidence>
<feature type="transmembrane region" description="Helical" evidence="8">
    <location>
        <begin position="25"/>
        <end position="49"/>
    </location>
</feature>
<dbReference type="Gene3D" id="1.20.1720.10">
    <property type="entry name" value="Multidrug resistance protein D"/>
    <property type="match status" value="1"/>
</dbReference>
<feature type="transmembrane region" description="Helical" evidence="8">
    <location>
        <begin position="212"/>
        <end position="230"/>
    </location>
</feature>
<feature type="transmembrane region" description="Helical" evidence="8">
    <location>
        <begin position="178"/>
        <end position="200"/>
    </location>
</feature>
<name>A0ABT0X4F4_9ACTN</name>
<feature type="transmembrane region" description="Helical" evidence="8">
    <location>
        <begin position="377"/>
        <end position="400"/>
    </location>
</feature>
<feature type="transmembrane region" description="Helical" evidence="8">
    <location>
        <begin position="121"/>
        <end position="139"/>
    </location>
</feature>
<feature type="transmembrane region" description="Helical" evidence="8">
    <location>
        <begin position="348"/>
        <end position="365"/>
    </location>
</feature>
<dbReference type="EMBL" id="JAMQGM010000008">
    <property type="protein sequence ID" value="MCM2576542.1"/>
    <property type="molecule type" value="Genomic_DNA"/>
</dbReference>
<evidence type="ECO:0000256" key="6">
    <source>
        <dbReference type="ARBA" id="ARBA00023136"/>
    </source>
</evidence>
<gene>
    <name evidence="10" type="ORF">M1E25_04085</name>
</gene>
<evidence type="ECO:0000256" key="3">
    <source>
        <dbReference type="ARBA" id="ARBA00022475"/>
    </source>
</evidence>
<feature type="transmembrane region" description="Helical" evidence="8">
    <location>
        <begin position="151"/>
        <end position="172"/>
    </location>
</feature>
<dbReference type="PANTHER" id="PTHR42718:SF46">
    <property type="entry name" value="BLR6921 PROTEIN"/>
    <property type="match status" value="1"/>
</dbReference>
<evidence type="ECO:0000313" key="11">
    <source>
        <dbReference type="Proteomes" id="UP001167160"/>
    </source>
</evidence>
<dbReference type="InterPro" id="IPR036259">
    <property type="entry name" value="MFS_trans_sf"/>
</dbReference>
<feature type="transmembrane region" description="Helical" evidence="8">
    <location>
        <begin position="421"/>
        <end position="438"/>
    </location>
</feature>
<feature type="transmembrane region" description="Helical" evidence="8">
    <location>
        <begin position="320"/>
        <end position="341"/>
    </location>
</feature>
<evidence type="ECO:0000313" key="10">
    <source>
        <dbReference type="EMBL" id="MCM2576542.1"/>
    </source>
</evidence>
<comment type="caution">
    <text evidence="10">The sequence shown here is derived from an EMBL/GenBank/DDBJ whole genome shotgun (WGS) entry which is preliminary data.</text>
</comment>
<dbReference type="PANTHER" id="PTHR42718">
    <property type="entry name" value="MAJOR FACILITATOR SUPERFAMILY MULTIDRUG TRANSPORTER MFSC"/>
    <property type="match status" value="1"/>
</dbReference>
<keyword evidence="6 8" id="KW-0472">Membrane</keyword>
<organism evidence="10 11">
    <name type="scientific">Streptomyces meridianus</name>
    <dbReference type="NCBI Taxonomy" id="2938945"/>
    <lineage>
        <taxon>Bacteria</taxon>
        <taxon>Bacillati</taxon>
        <taxon>Actinomycetota</taxon>
        <taxon>Actinomycetes</taxon>
        <taxon>Kitasatosporales</taxon>
        <taxon>Streptomycetaceae</taxon>
        <taxon>Streptomyces</taxon>
    </lineage>
</organism>
<dbReference type="PROSITE" id="PS50850">
    <property type="entry name" value="MFS"/>
    <property type="match status" value="1"/>
</dbReference>
<reference evidence="10" key="1">
    <citation type="journal article" date="2023" name="Int. J. Syst. Evol. Microbiol.">
        <title>Streptomyces meridianus sp. nov. isolated from brackish water of the Tagus estuary in Alcochete, Portugal.</title>
        <authorList>
            <person name="Santos J.D.N."/>
            <person name="Klimek D."/>
            <person name="Calusinska M."/>
            <person name="Lobo Da Cunha A."/>
            <person name="Catita J."/>
            <person name="Goncalves H."/>
            <person name="Gonzalez I."/>
            <person name="Reyes F."/>
            <person name="Lage O.M."/>
        </authorList>
    </citation>
    <scope>NUCLEOTIDE SEQUENCE</scope>
    <source>
        <strain evidence="10">MTZ3.1</strain>
    </source>
</reference>
<evidence type="ECO:0000256" key="2">
    <source>
        <dbReference type="ARBA" id="ARBA00022448"/>
    </source>
</evidence>
<feature type="transmembrane region" description="Helical" evidence="8">
    <location>
        <begin position="91"/>
        <end position="109"/>
    </location>
</feature>
<dbReference type="CDD" id="cd17321">
    <property type="entry name" value="MFS_MMR_MDR_like"/>
    <property type="match status" value="1"/>
</dbReference>
<protein>
    <submittedName>
        <fullName evidence="10">MFS transporter</fullName>
    </submittedName>
</protein>
<keyword evidence="5 8" id="KW-1133">Transmembrane helix</keyword>
<keyword evidence="4 8" id="KW-0812">Transmembrane</keyword>
<dbReference type="SUPFAM" id="SSF103473">
    <property type="entry name" value="MFS general substrate transporter"/>
    <property type="match status" value="1"/>
</dbReference>
<feature type="domain" description="Major facilitator superfamily (MFS) profile" evidence="9">
    <location>
        <begin position="25"/>
        <end position="473"/>
    </location>
</feature>
<keyword evidence="2" id="KW-0813">Transport</keyword>
<dbReference type="RefSeq" id="WP_251409615.1">
    <property type="nucleotide sequence ID" value="NZ_JAMQGM010000008.1"/>
</dbReference>
<evidence type="ECO:0000256" key="7">
    <source>
        <dbReference type="ARBA" id="ARBA00023251"/>
    </source>
</evidence>
<sequence>MSGIGTEAGQVTAGPATGGRARTSALVLISAAQLMLLLDSTIVNVALPAIQESLGIHGAELEWVVSGYSLAFGGLLLLGGRAGDILGRRRVFTAGLALFTAASLLGGFASEPWMLLVSRAAQGVGAAAASPAALSLIATTFPEGRERNRAIGIYTAAATSGGGVGLLAGGLITTYLSWRWILFVNVPVGTLMIALAWKLLPETERSRKRLDLPGALTGTLGITLLVYGLINAATDETGRQHWADPDVLLTLAASALLIAAFARIERRAAHPLVPLRILTDRARAGTYLILTLSSTAMFGIFFFLTLFLQQVWNYTPLKTALGYLPLTCLLMYSTSLGGRLLGTLSARTLVPGGLTIAAAGMFWLSRIGDSAGYWTGLLPPTILTYLGLGVISVPLTAAALSGISAEDSGIASGLFSTARQVGGATGLAVLGTVVWASAAHSSLSVAAGHGFAVAGAAAAVAALVALATVPRVRKEPGA</sequence>
<proteinExistence type="predicted"/>
<feature type="transmembrane region" description="Helical" evidence="8">
    <location>
        <begin position="242"/>
        <end position="264"/>
    </location>
</feature>
<dbReference type="InterPro" id="IPR020846">
    <property type="entry name" value="MFS_dom"/>
</dbReference>
<dbReference type="InterPro" id="IPR011701">
    <property type="entry name" value="MFS"/>
</dbReference>
<feature type="transmembrane region" description="Helical" evidence="8">
    <location>
        <begin position="285"/>
        <end position="308"/>
    </location>
</feature>
<keyword evidence="3" id="KW-1003">Cell membrane</keyword>
<comment type="subcellular location">
    <subcellularLocation>
        <location evidence="1">Cell membrane</location>
        <topology evidence="1">Multi-pass membrane protein</topology>
    </subcellularLocation>
</comment>
<evidence type="ECO:0000256" key="1">
    <source>
        <dbReference type="ARBA" id="ARBA00004651"/>
    </source>
</evidence>
<feature type="transmembrane region" description="Helical" evidence="8">
    <location>
        <begin position="61"/>
        <end position="79"/>
    </location>
</feature>
<accession>A0ABT0X4F4</accession>
<feature type="transmembrane region" description="Helical" evidence="8">
    <location>
        <begin position="450"/>
        <end position="469"/>
    </location>
</feature>
<evidence type="ECO:0000256" key="4">
    <source>
        <dbReference type="ARBA" id="ARBA00022692"/>
    </source>
</evidence>
<dbReference type="Pfam" id="PF07690">
    <property type="entry name" value="MFS_1"/>
    <property type="match status" value="1"/>
</dbReference>